<dbReference type="GO" id="GO:0006457">
    <property type="term" value="P:protein folding"/>
    <property type="evidence" value="ECO:0007669"/>
    <property type="project" value="TreeGrafter"/>
</dbReference>
<dbReference type="Proteomes" id="UP001431209">
    <property type="component" value="Unassembled WGS sequence"/>
</dbReference>
<sequence>MAHNPHVYLDIEIEGDEEGRIIIELFADKLPITCESFRALCTGEKGKSKKSEYKLHFKSSKFHRIIPHFMVQSGDFTTKDGYGGEHIYEDEYMKDEGFFFKHDKPGMLSLANDGKNHNKSQFFITTGKASHLDGKHVVFGRVVKGMSVVGKIEDCGGMDGVPTKECIISDCGQLNQREINKVHMV</sequence>
<name>A0AAW2ZMG4_9EUKA</name>
<evidence type="ECO:0000259" key="5">
    <source>
        <dbReference type="PROSITE" id="PS50072"/>
    </source>
</evidence>
<dbReference type="GO" id="GO:0005737">
    <property type="term" value="C:cytoplasm"/>
    <property type="evidence" value="ECO:0007669"/>
    <property type="project" value="TreeGrafter"/>
</dbReference>
<feature type="domain" description="PPIase cyclophilin-type" evidence="5">
    <location>
        <begin position="8"/>
        <end position="173"/>
    </location>
</feature>
<dbReference type="EMBL" id="JAOPGA020001698">
    <property type="protein sequence ID" value="KAL0490573.1"/>
    <property type="molecule type" value="Genomic_DNA"/>
</dbReference>
<dbReference type="PROSITE" id="PS50072">
    <property type="entry name" value="CSA_PPIASE_2"/>
    <property type="match status" value="1"/>
</dbReference>
<dbReference type="PANTHER" id="PTHR11071:SF561">
    <property type="entry name" value="PEPTIDYL-PROLYL CIS-TRANS ISOMERASE D-RELATED"/>
    <property type="match status" value="1"/>
</dbReference>
<comment type="catalytic activity">
    <reaction evidence="1 4">
        <text>[protein]-peptidylproline (omega=180) = [protein]-peptidylproline (omega=0)</text>
        <dbReference type="Rhea" id="RHEA:16237"/>
        <dbReference type="Rhea" id="RHEA-COMP:10747"/>
        <dbReference type="Rhea" id="RHEA-COMP:10748"/>
        <dbReference type="ChEBI" id="CHEBI:83833"/>
        <dbReference type="ChEBI" id="CHEBI:83834"/>
        <dbReference type="EC" id="5.2.1.8"/>
    </reaction>
</comment>
<dbReference type="Pfam" id="PF00160">
    <property type="entry name" value="Pro_isomerase"/>
    <property type="match status" value="1"/>
</dbReference>
<dbReference type="InterPro" id="IPR002130">
    <property type="entry name" value="Cyclophilin-type_PPIase_dom"/>
</dbReference>
<keyword evidence="2 4" id="KW-0697">Rotamase</keyword>
<comment type="function">
    <text evidence="4">PPIases accelerate the folding of proteins. It catalyzes the cis-trans isomerization of proline imidic peptide bonds in oligopeptides.</text>
</comment>
<reference evidence="6 7" key="1">
    <citation type="submission" date="2024-03" db="EMBL/GenBank/DDBJ databases">
        <title>The Acrasis kona genome and developmental transcriptomes reveal deep origins of eukaryotic multicellular pathways.</title>
        <authorList>
            <person name="Sheikh S."/>
            <person name="Fu C.-J."/>
            <person name="Brown M.W."/>
            <person name="Baldauf S.L."/>
        </authorList>
    </citation>
    <scope>NUCLEOTIDE SEQUENCE [LARGE SCALE GENOMIC DNA]</scope>
    <source>
        <strain evidence="6 7">ATCC MYA-3509</strain>
    </source>
</reference>
<dbReference type="GO" id="GO:0016018">
    <property type="term" value="F:cyclosporin A binding"/>
    <property type="evidence" value="ECO:0007669"/>
    <property type="project" value="TreeGrafter"/>
</dbReference>
<evidence type="ECO:0000256" key="1">
    <source>
        <dbReference type="ARBA" id="ARBA00000971"/>
    </source>
</evidence>
<dbReference type="PANTHER" id="PTHR11071">
    <property type="entry name" value="PEPTIDYL-PROLYL CIS-TRANS ISOMERASE"/>
    <property type="match status" value="1"/>
</dbReference>
<gene>
    <name evidence="6" type="ORF">AKO1_009572</name>
</gene>
<evidence type="ECO:0000256" key="3">
    <source>
        <dbReference type="ARBA" id="ARBA00023235"/>
    </source>
</evidence>
<comment type="similarity">
    <text evidence="4">Belongs to the cyclophilin-type PPIase family.</text>
</comment>
<dbReference type="PRINTS" id="PR00153">
    <property type="entry name" value="CSAPPISMRASE"/>
</dbReference>
<keyword evidence="3 4" id="KW-0413">Isomerase</keyword>
<dbReference type="Gene3D" id="2.40.100.10">
    <property type="entry name" value="Cyclophilin-like"/>
    <property type="match status" value="1"/>
</dbReference>
<dbReference type="InterPro" id="IPR029000">
    <property type="entry name" value="Cyclophilin-like_dom_sf"/>
</dbReference>
<dbReference type="SUPFAM" id="SSF50891">
    <property type="entry name" value="Cyclophilin-like"/>
    <property type="match status" value="1"/>
</dbReference>
<comment type="caution">
    <text evidence="6">The sequence shown here is derived from an EMBL/GenBank/DDBJ whole genome shotgun (WGS) entry which is preliminary data.</text>
</comment>
<dbReference type="AlphaFoldDB" id="A0AAW2ZMG4"/>
<evidence type="ECO:0000313" key="7">
    <source>
        <dbReference type="Proteomes" id="UP001431209"/>
    </source>
</evidence>
<dbReference type="InterPro" id="IPR024936">
    <property type="entry name" value="Cyclophilin-type_PPIase"/>
</dbReference>
<evidence type="ECO:0000313" key="6">
    <source>
        <dbReference type="EMBL" id="KAL0490573.1"/>
    </source>
</evidence>
<evidence type="ECO:0000256" key="4">
    <source>
        <dbReference type="RuleBase" id="RU363019"/>
    </source>
</evidence>
<evidence type="ECO:0000256" key="2">
    <source>
        <dbReference type="ARBA" id="ARBA00023110"/>
    </source>
</evidence>
<dbReference type="GO" id="GO:0003755">
    <property type="term" value="F:peptidyl-prolyl cis-trans isomerase activity"/>
    <property type="evidence" value="ECO:0007669"/>
    <property type="project" value="UniProtKB-UniRule"/>
</dbReference>
<dbReference type="FunFam" id="2.40.100.10:FF:000025">
    <property type="entry name" value="Peptidyl-prolyl cis-trans isomerase CYP19-2"/>
    <property type="match status" value="1"/>
</dbReference>
<dbReference type="PIRSF" id="PIRSF001467">
    <property type="entry name" value="Peptidylpro_ismrse"/>
    <property type="match status" value="1"/>
</dbReference>
<accession>A0AAW2ZMG4</accession>
<protein>
    <recommendedName>
        <fullName evidence="4">Peptidyl-prolyl cis-trans isomerase</fullName>
        <shortName evidence="4">PPIase</shortName>
        <ecNumber evidence="4">5.2.1.8</ecNumber>
    </recommendedName>
</protein>
<dbReference type="EC" id="5.2.1.8" evidence="4"/>
<organism evidence="6 7">
    <name type="scientific">Acrasis kona</name>
    <dbReference type="NCBI Taxonomy" id="1008807"/>
    <lineage>
        <taxon>Eukaryota</taxon>
        <taxon>Discoba</taxon>
        <taxon>Heterolobosea</taxon>
        <taxon>Tetramitia</taxon>
        <taxon>Eutetramitia</taxon>
        <taxon>Acrasidae</taxon>
        <taxon>Acrasis</taxon>
    </lineage>
</organism>
<keyword evidence="7" id="KW-1185">Reference proteome</keyword>
<proteinExistence type="inferred from homology"/>